<dbReference type="GO" id="GO:0046474">
    <property type="term" value="P:glycerophospholipid biosynthetic process"/>
    <property type="evidence" value="ECO:0007669"/>
    <property type="project" value="TreeGrafter"/>
</dbReference>
<keyword evidence="6" id="KW-0444">Lipid biosynthesis</keyword>
<evidence type="ECO:0000256" key="9">
    <source>
        <dbReference type="ARBA" id="ARBA00022989"/>
    </source>
</evidence>
<dbReference type="Gene3D" id="1.20.120.1760">
    <property type="match status" value="1"/>
</dbReference>
<evidence type="ECO:0000256" key="2">
    <source>
        <dbReference type="ARBA" id="ARBA00005042"/>
    </source>
</evidence>
<dbReference type="InterPro" id="IPR000462">
    <property type="entry name" value="CDP-OH_P_trans"/>
</dbReference>
<dbReference type="PROSITE" id="PS00379">
    <property type="entry name" value="CDP_ALCOHOL_P_TRANSF"/>
    <property type="match status" value="1"/>
</dbReference>
<dbReference type="InterPro" id="IPR048254">
    <property type="entry name" value="CDP_ALCOHOL_P_TRANSF_CS"/>
</dbReference>
<keyword evidence="7 15" id="KW-0808">Transferase</keyword>
<evidence type="ECO:0000256" key="16">
    <source>
        <dbReference type="SAM" id="Phobius"/>
    </source>
</evidence>
<accession>Q3SHC6</accession>
<comment type="subcellular location">
    <subcellularLocation>
        <location evidence="1">Membrane</location>
        <topology evidence="1">Multi-pass membrane protein</topology>
    </subcellularLocation>
</comment>
<evidence type="ECO:0000256" key="12">
    <source>
        <dbReference type="ARBA" id="ARBA00023209"/>
    </source>
</evidence>
<dbReference type="GO" id="GO:0016020">
    <property type="term" value="C:membrane"/>
    <property type="evidence" value="ECO:0007669"/>
    <property type="project" value="UniProtKB-SubCell"/>
</dbReference>
<keyword evidence="12" id="KW-0594">Phospholipid biosynthesis</keyword>
<comment type="catalytic activity">
    <reaction evidence="14">
        <text>a CDP-1,2-diacyl-sn-glycerol + sn-glycerol 3-phosphate = a 1,2-diacyl-sn-glycero-3-phospho-(1'-sn-glycero-3'-phosphate) + CMP + H(+)</text>
        <dbReference type="Rhea" id="RHEA:12593"/>
        <dbReference type="ChEBI" id="CHEBI:15378"/>
        <dbReference type="ChEBI" id="CHEBI:57597"/>
        <dbReference type="ChEBI" id="CHEBI:58332"/>
        <dbReference type="ChEBI" id="CHEBI:60110"/>
        <dbReference type="ChEBI" id="CHEBI:60377"/>
        <dbReference type="EC" id="2.7.8.5"/>
    </reaction>
</comment>
<dbReference type="RefSeq" id="WP_011312519.1">
    <property type="nucleotide sequence ID" value="NC_007404.1"/>
</dbReference>
<evidence type="ECO:0000256" key="5">
    <source>
        <dbReference type="ARBA" id="ARBA00014944"/>
    </source>
</evidence>
<dbReference type="InterPro" id="IPR004570">
    <property type="entry name" value="Phosphatidylglycerol_P_synth"/>
</dbReference>
<comment type="similarity">
    <text evidence="3 15">Belongs to the CDP-alcohol phosphatidyltransferase class-I family.</text>
</comment>
<sequence length="197" mass="21054">METRVLNLPNSISLLRLAAVPLVAWLILQQHWFAACLLFLAAAVSDAIDGLLARWLEQTTPLGAALDSVADKALGLVTLVLLTQAGAIPVWVAVAILLRDSVIVLGALCYRGLAGHLDIHPTWLGKAHMFVAFAMLALVLGTRADLLALGAWQTPLFAAVFGIAVASGVQYVWIWGGRARRERQDAVFKAGSEGLEP</sequence>
<evidence type="ECO:0000256" key="13">
    <source>
        <dbReference type="ARBA" id="ARBA00023264"/>
    </source>
</evidence>
<dbReference type="GO" id="GO:0008444">
    <property type="term" value="F:CDP-diacylglycerol-glycerol-3-phosphate 3-phosphatidyltransferase activity"/>
    <property type="evidence" value="ECO:0007669"/>
    <property type="project" value="UniProtKB-EC"/>
</dbReference>
<keyword evidence="11 16" id="KW-0472">Membrane</keyword>
<keyword evidence="9 16" id="KW-1133">Transmembrane helix</keyword>
<feature type="transmembrane region" description="Helical" evidence="16">
    <location>
        <begin position="76"/>
        <end position="98"/>
    </location>
</feature>
<keyword evidence="18" id="KW-1185">Reference proteome</keyword>
<feature type="transmembrane region" description="Helical" evidence="16">
    <location>
        <begin position="156"/>
        <end position="174"/>
    </location>
</feature>
<evidence type="ECO:0000313" key="18">
    <source>
        <dbReference type="Proteomes" id="UP000008291"/>
    </source>
</evidence>
<comment type="pathway">
    <text evidence="2">Phospholipid metabolism; phosphatidylglycerol biosynthesis; phosphatidylglycerol from CDP-diacylglycerol: step 1/2.</text>
</comment>
<evidence type="ECO:0000256" key="11">
    <source>
        <dbReference type="ARBA" id="ARBA00023136"/>
    </source>
</evidence>
<evidence type="ECO:0000256" key="7">
    <source>
        <dbReference type="ARBA" id="ARBA00022679"/>
    </source>
</evidence>
<gene>
    <name evidence="17" type="ordered locus">Tbd_2007</name>
</gene>
<reference evidence="17 18" key="1">
    <citation type="journal article" date="2006" name="J. Bacteriol.">
        <title>The genome sequence of the obligately chemolithoautotrophic, facultatively anaerobic bacterium Thiobacillus denitrificans.</title>
        <authorList>
            <person name="Beller H.R."/>
            <person name="Chain P.S."/>
            <person name="Letain T.E."/>
            <person name="Chakicherla A."/>
            <person name="Larimer F.W."/>
            <person name="Richardson P.M."/>
            <person name="Coleman M.A."/>
            <person name="Wood A.P."/>
            <person name="Kelly D.P."/>
        </authorList>
    </citation>
    <scope>NUCLEOTIDE SEQUENCE [LARGE SCALE GENOMIC DNA]</scope>
    <source>
        <strain evidence="17 18">ATCC 25259</strain>
    </source>
</reference>
<keyword evidence="8 16" id="KW-0812">Transmembrane</keyword>
<evidence type="ECO:0000256" key="6">
    <source>
        <dbReference type="ARBA" id="ARBA00022516"/>
    </source>
</evidence>
<dbReference type="InterPro" id="IPR043130">
    <property type="entry name" value="CDP-OH_PTrfase_TM_dom"/>
</dbReference>
<protein>
    <recommendedName>
        <fullName evidence="5">CDP-diacylglycerol--glycerol-3-phosphate 3-phosphatidyltransferase</fullName>
        <ecNumber evidence="4">2.7.8.5</ecNumber>
    </recommendedName>
</protein>
<keyword evidence="10" id="KW-0443">Lipid metabolism</keyword>
<dbReference type="Pfam" id="PF01066">
    <property type="entry name" value="CDP-OH_P_transf"/>
    <property type="match status" value="1"/>
</dbReference>
<evidence type="ECO:0000256" key="1">
    <source>
        <dbReference type="ARBA" id="ARBA00004141"/>
    </source>
</evidence>
<evidence type="ECO:0000256" key="14">
    <source>
        <dbReference type="ARBA" id="ARBA00048586"/>
    </source>
</evidence>
<dbReference type="Proteomes" id="UP000008291">
    <property type="component" value="Chromosome"/>
</dbReference>
<evidence type="ECO:0000256" key="8">
    <source>
        <dbReference type="ARBA" id="ARBA00022692"/>
    </source>
</evidence>
<dbReference type="eggNOG" id="COG0558">
    <property type="taxonomic scope" value="Bacteria"/>
</dbReference>
<keyword evidence="13" id="KW-1208">Phospholipid metabolism</keyword>
<evidence type="ECO:0000256" key="3">
    <source>
        <dbReference type="ARBA" id="ARBA00010441"/>
    </source>
</evidence>
<evidence type="ECO:0000313" key="17">
    <source>
        <dbReference type="EMBL" id="AAZ97960.1"/>
    </source>
</evidence>
<dbReference type="PIRSF" id="PIRSF000847">
    <property type="entry name" value="Phos_ph_gly_syn"/>
    <property type="match status" value="1"/>
</dbReference>
<evidence type="ECO:0000256" key="4">
    <source>
        <dbReference type="ARBA" id="ARBA00013170"/>
    </source>
</evidence>
<dbReference type="EMBL" id="CP000116">
    <property type="protein sequence ID" value="AAZ97960.1"/>
    <property type="molecule type" value="Genomic_DNA"/>
</dbReference>
<dbReference type="InterPro" id="IPR050324">
    <property type="entry name" value="CDP-alcohol_PTase-I"/>
</dbReference>
<dbReference type="OrthoDB" id="9796672at2"/>
<dbReference type="HOGENOM" id="CLU_051314_6_2_4"/>
<feature type="transmembrane region" description="Helical" evidence="16">
    <location>
        <begin position="12"/>
        <end position="28"/>
    </location>
</feature>
<dbReference type="AlphaFoldDB" id="Q3SHC6"/>
<dbReference type="PANTHER" id="PTHR14269:SF11">
    <property type="entry name" value="CDP-DIACYLGLYCEROL--GLYCEROL-3-PHOSPHATE 3-PHOSPHATIDYLTRANSFERASE"/>
    <property type="match status" value="1"/>
</dbReference>
<proteinExistence type="inferred from homology"/>
<feature type="transmembrane region" description="Helical" evidence="16">
    <location>
        <begin position="130"/>
        <end position="150"/>
    </location>
</feature>
<name>Q3SHC6_THIDA</name>
<dbReference type="EC" id="2.7.8.5" evidence="4"/>
<dbReference type="PANTHER" id="PTHR14269">
    <property type="entry name" value="CDP-DIACYLGLYCEROL--GLYCEROL-3-PHOSPHATE 3-PHOSPHATIDYLTRANSFERASE-RELATED"/>
    <property type="match status" value="1"/>
</dbReference>
<evidence type="ECO:0000256" key="10">
    <source>
        <dbReference type="ARBA" id="ARBA00023098"/>
    </source>
</evidence>
<dbReference type="STRING" id="292415.Tbd_2007"/>
<dbReference type="KEGG" id="tbd:Tbd_2007"/>
<organism evidence="17 18">
    <name type="scientific">Thiobacillus denitrificans (strain ATCC 25259 / T1)</name>
    <dbReference type="NCBI Taxonomy" id="292415"/>
    <lineage>
        <taxon>Bacteria</taxon>
        <taxon>Pseudomonadati</taxon>
        <taxon>Pseudomonadota</taxon>
        <taxon>Betaproteobacteria</taxon>
        <taxon>Nitrosomonadales</taxon>
        <taxon>Thiobacillaceae</taxon>
        <taxon>Thiobacillus</taxon>
    </lineage>
</organism>
<evidence type="ECO:0000256" key="15">
    <source>
        <dbReference type="RuleBase" id="RU003750"/>
    </source>
</evidence>